<evidence type="ECO:0000313" key="1">
    <source>
        <dbReference type="EMBL" id="MBW83253.1"/>
    </source>
</evidence>
<accession>A0A2P2IPW3</accession>
<reference evidence="1" key="1">
    <citation type="submission" date="2018-02" db="EMBL/GenBank/DDBJ databases">
        <title>Rhizophora mucronata_Transcriptome.</title>
        <authorList>
            <person name="Meera S.P."/>
            <person name="Sreeshan A."/>
            <person name="Augustine A."/>
        </authorList>
    </citation>
    <scope>NUCLEOTIDE SEQUENCE</scope>
    <source>
        <tissue evidence="1">Leaf</tissue>
    </source>
</reference>
<organism evidence="1">
    <name type="scientific">Rhizophora mucronata</name>
    <name type="common">Asiatic mangrove</name>
    <dbReference type="NCBI Taxonomy" id="61149"/>
    <lineage>
        <taxon>Eukaryota</taxon>
        <taxon>Viridiplantae</taxon>
        <taxon>Streptophyta</taxon>
        <taxon>Embryophyta</taxon>
        <taxon>Tracheophyta</taxon>
        <taxon>Spermatophyta</taxon>
        <taxon>Magnoliopsida</taxon>
        <taxon>eudicotyledons</taxon>
        <taxon>Gunneridae</taxon>
        <taxon>Pentapetalae</taxon>
        <taxon>rosids</taxon>
        <taxon>fabids</taxon>
        <taxon>Malpighiales</taxon>
        <taxon>Rhizophoraceae</taxon>
        <taxon>Rhizophora</taxon>
    </lineage>
</organism>
<proteinExistence type="predicted"/>
<dbReference type="AlphaFoldDB" id="A0A2P2IPW3"/>
<name>A0A2P2IPW3_RHIMU</name>
<dbReference type="EMBL" id="GGEC01002770">
    <property type="protein sequence ID" value="MBW83253.1"/>
    <property type="molecule type" value="Transcribed_RNA"/>
</dbReference>
<dbReference type="EMBL" id="GGEC01002771">
    <property type="protein sequence ID" value="MBW83254.1"/>
    <property type="molecule type" value="Transcribed_RNA"/>
</dbReference>
<protein>
    <submittedName>
        <fullName evidence="1">Uncharacterized protein</fullName>
    </submittedName>
</protein>
<sequence length="59" mass="6580">MRTLMPACLLSQPNSLMVSPACNTASFFTMYSLYSRLREALCSHAAAHSNSSWYPFTSQ</sequence>